<dbReference type="PANTHER" id="PTHR11596">
    <property type="entry name" value="ALKALINE PHOSPHATASE"/>
    <property type="match status" value="1"/>
</dbReference>
<evidence type="ECO:0000256" key="2">
    <source>
        <dbReference type="ARBA" id="ARBA00005984"/>
    </source>
</evidence>
<evidence type="ECO:0000256" key="4">
    <source>
        <dbReference type="ARBA" id="ARBA00022723"/>
    </source>
</evidence>
<dbReference type="SUPFAM" id="SSF53649">
    <property type="entry name" value="Alkaline phosphatase-like"/>
    <property type="match status" value="2"/>
</dbReference>
<keyword evidence="6" id="KW-0862">Zinc</keyword>
<sequence>DPAVHGCSRAIYLFVQTYCVDSQVADSACSATAYLGGVKGNEGTIGVTAAVLRGNCTAAQDKKNHVFSIMKWAQSDIGIKDAAYWEGVAKNILEEHVHREYIRGVANNVIMFLGDGMSVPTLAAARIYEGQLLGKTGEEHSLYFEKFPFSGFSKDAGKSTGVVTTTRITHASPTGTYGHTAERDWESDSDIAWANQDPKVCDDIAEQLVRGEIGKKLNVSRI</sequence>
<protein>
    <recommendedName>
        <fullName evidence="3">alkaline phosphatase</fullName>
        <ecNumber evidence="3">3.1.3.1</ecNumber>
    </recommendedName>
</protein>
<keyword evidence="5" id="KW-0378">Hydrolase</keyword>
<dbReference type="GO" id="GO:0004035">
    <property type="term" value="F:alkaline phosphatase activity"/>
    <property type="evidence" value="ECO:0007669"/>
    <property type="project" value="UniProtKB-EC"/>
</dbReference>
<dbReference type="EC" id="3.1.3.1" evidence="3"/>
<keyword evidence="4 8" id="KW-0479">Metal-binding</keyword>
<dbReference type="AlphaFoldDB" id="A0A8K0KJ46"/>
<dbReference type="PROSITE" id="PS00123">
    <property type="entry name" value="ALKALINE_PHOSPHATASE"/>
    <property type="match status" value="1"/>
</dbReference>
<evidence type="ECO:0000256" key="6">
    <source>
        <dbReference type="ARBA" id="ARBA00022833"/>
    </source>
</evidence>
<comment type="cofactor">
    <cofactor evidence="1">
        <name>Zn(2+)</name>
        <dbReference type="ChEBI" id="CHEBI:29105"/>
    </cofactor>
</comment>
<evidence type="ECO:0000256" key="7">
    <source>
        <dbReference type="ARBA" id="ARBA00022842"/>
    </source>
</evidence>
<evidence type="ECO:0000313" key="10">
    <source>
        <dbReference type="Proteomes" id="UP000792457"/>
    </source>
</evidence>
<dbReference type="Proteomes" id="UP000792457">
    <property type="component" value="Unassembled WGS sequence"/>
</dbReference>
<dbReference type="EMBL" id="KZ308699">
    <property type="protein sequence ID" value="KAG8233248.1"/>
    <property type="molecule type" value="Genomic_DNA"/>
</dbReference>
<name>A0A8K0KJ46_LADFU</name>
<dbReference type="InterPro" id="IPR017850">
    <property type="entry name" value="Alkaline_phosphatase_core_sf"/>
</dbReference>
<evidence type="ECO:0000256" key="5">
    <source>
        <dbReference type="ARBA" id="ARBA00022801"/>
    </source>
</evidence>
<dbReference type="OrthoDB" id="5818554at2759"/>
<evidence type="ECO:0000256" key="3">
    <source>
        <dbReference type="ARBA" id="ARBA00012647"/>
    </source>
</evidence>
<dbReference type="GO" id="GO:0046872">
    <property type="term" value="F:metal ion binding"/>
    <property type="evidence" value="ECO:0007669"/>
    <property type="project" value="UniProtKB-KW"/>
</dbReference>
<reference evidence="9" key="1">
    <citation type="submission" date="2013-04" db="EMBL/GenBank/DDBJ databases">
        <authorList>
            <person name="Qu J."/>
            <person name="Murali S.C."/>
            <person name="Bandaranaike D."/>
            <person name="Bellair M."/>
            <person name="Blankenburg K."/>
            <person name="Chao H."/>
            <person name="Dinh H."/>
            <person name="Doddapaneni H."/>
            <person name="Downs B."/>
            <person name="Dugan-Rocha S."/>
            <person name="Elkadiri S."/>
            <person name="Gnanaolivu R.D."/>
            <person name="Hernandez B."/>
            <person name="Javaid M."/>
            <person name="Jayaseelan J.C."/>
            <person name="Lee S."/>
            <person name="Li M."/>
            <person name="Ming W."/>
            <person name="Munidasa M."/>
            <person name="Muniz J."/>
            <person name="Nguyen L."/>
            <person name="Ongeri F."/>
            <person name="Osuji N."/>
            <person name="Pu L.-L."/>
            <person name="Puazo M."/>
            <person name="Qu C."/>
            <person name="Quiroz J."/>
            <person name="Raj R."/>
            <person name="Weissenberger G."/>
            <person name="Xin Y."/>
            <person name="Zou X."/>
            <person name="Han Y."/>
            <person name="Richards S."/>
            <person name="Worley K."/>
            <person name="Muzny D."/>
            <person name="Gibbs R."/>
        </authorList>
    </citation>
    <scope>NUCLEOTIDE SEQUENCE</scope>
    <source>
        <strain evidence="9">Sampled in the wild</strain>
    </source>
</reference>
<dbReference type="InterPro" id="IPR018299">
    <property type="entry name" value="Alkaline_phosphatase_AS"/>
</dbReference>
<accession>A0A8K0KJ46</accession>
<keyword evidence="10" id="KW-1185">Reference proteome</keyword>
<dbReference type="PANTHER" id="PTHR11596:SF91">
    <property type="entry name" value="ALKALINE PHOSPHATASE-RELATED"/>
    <property type="match status" value="1"/>
</dbReference>
<organism evidence="9 10">
    <name type="scientific">Ladona fulva</name>
    <name type="common">Scarce chaser dragonfly</name>
    <name type="synonym">Libellula fulva</name>
    <dbReference type="NCBI Taxonomy" id="123851"/>
    <lineage>
        <taxon>Eukaryota</taxon>
        <taxon>Metazoa</taxon>
        <taxon>Ecdysozoa</taxon>
        <taxon>Arthropoda</taxon>
        <taxon>Hexapoda</taxon>
        <taxon>Insecta</taxon>
        <taxon>Pterygota</taxon>
        <taxon>Palaeoptera</taxon>
        <taxon>Odonata</taxon>
        <taxon>Epiprocta</taxon>
        <taxon>Anisoptera</taxon>
        <taxon>Libelluloidea</taxon>
        <taxon>Libellulidae</taxon>
        <taxon>Ladona</taxon>
    </lineage>
</organism>
<dbReference type="Gene3D" id="3.40.720.10">
    <property type="entry name" value="Alkaline Phosphatase, subunit A"/>
    <property type="match status" value="3"/>
</dbReference>
<comment type="caution">
    <text evidence="9">The sequence shown here is derived from an EMBL/GenBank/DDBJ whole genome shotgun (WGS) entry which is preliminary data.</text>
</comment>
<keyword evidence="7 8" id="KW-0460">Magnesium</keyword>
<evidence type="ECO:0000313" key="9">
    <source>
        <dbReference type="EMBL" id="KAG8233248.1"/>
    </source>
</evidence>
<feature type="binding site" evidence="8">
    <location>
        <position position="172"/>
    </location>
    <ligand>
        <name>Mg(2+)</name>
        <dbReference type="ChEBI" id="CHEBI:18420"/>
    </ligand>
</feature>
<reference evidence="9" key="2">
    <citation type="submission" date="2017-10" db="EMBL/GenBank/DDBJ databases">
        <title>Ladona fulva Genome sequencing and assembly.</title>
        <authorList>
            <person name="Murali S."/>
            <person name="Richards S."/>
            <person name="Bandaranaike D."/>
            <person name="Bellair M."/>
            <person name="Blankenburg K."/>
            <person name="Chao H."/>
            <person name="Dinh H."/>
            <person name="Doddapaneni H."/>
            <person name="Dugan-Rocha S."/>
            <person name="Elkadiri S."/>
            <person name="Gnanaolivu R."/>
            <person name="Hernandez B."/>
            <person name="Skinner E."/>
            <person name="Javaid M."/>
            <person name="Lee S."/>
            <person name="Li M."/>
            <person name="Ming W."/>
            <person name="Munidasa M."/>
            <person name="Muniz J."/>
            <person name="Nguyen L."/>
            <person name="Hughes D."/>
            <person name="Osuji N."/>
            <person name="Pu L.-L."/>
            <person name="Puazo M."/>
            <person name="Qu C."/>
            <person name="Quiroz J."/>
            <person name="Raj R."/>
            <person name="Weissenberger G."/>
            <person name="Xin Y."/>
            <person name="Zou X."/>
            <person name="Han Y."/>
            <person name="Worley K."/>
            <person name="Muzny D."/>
            <person name="Gibbs R."/>
        </authorList>
    </citation>
    <scope>NUCLEOTIDE SEQUENCE</scope>
    <source>
        <strain evidence="9">Sampled in the wild</strain>
    </source>
</reference>
<comment type="cofactor">
    <cofactor evidence="8">
        <name>Mg(2+)</name>
        <dbReference type="ChEBI" id="CHEBI:18420"/>
    </cofactor>
    <text evidence="8">Binds 1 Mg(2+) ion.</text>
</comment>
<comment type="similarity">
    <text evidence="2">Belongs to the alkaline phosphatase family.</text>
</comment>
<dbReference type="Pfam" id="PF00245">
    <property type="entry name" value="Alk_phosphatase"/>
    <property type="match status" value="2"/>
</dbReference>
<gene>
    <name evidence="9" type="ORF">J437_LFUL013510</name>
</gene>
<proteinExistence type="inferred from homology"/>
<feature type="non-terminal residue" evidence="9">
    <location>
        <position position="1"/>
    </location>
</feature>
<evidence type="ECO:0000256" key="1">
    <source>
        <dbReference type="ARBA" id="ARBA00001947"/>
    </source>
</evidence>
<dbReference type="InterPro" id="IPR001952">
    <property type="entry name" value="Alkaline_phosphatase"/>
</dbReference>
<feature type="binding site" evidence="8">
    <location>
        <position position="170"/>
    </location>
    <ligand>
        <name>Mg(2+)</name>
        <dbReference type="ChEBI" id="CHEBI:18420"/>
    </ligand>
</feature>
<evidence type="ECO:0000256" key="8">
    <source>
        <dbReference type="PIRSR" id="PIRSR601952-2"/>
    </source>
</evidence>